<dbReference type="EMBL" id="AZHA01000008">
    <property type="protein sequence ID" value="OAA45846.1"/>
    <property type="molecule type" value="Genomic_DNA"/>
</dbReference>
<evidence type="ECO:0000256" key="9">
    <source>
        <dbReference type="ARBA" id="ARBA00022777"/>
    </source>
</evidence>
<dbReference type="Pfam" id="PF16575">
    <property type="entry name" value="CLP1_P"/>
    <property type="match status" value="1"/>
</dbReference>
<evidence type="ECO:0000256" key="7">
    <source>
        <dbReference type="ARBA" id="ARBA00022679"/>
    </source>
</evidence>
<dbReference type="PANTHER" id="PTHR12755:SF3">
    <property type="entry name" value="POLYNUCLEOTIDE 5'-HYDROXYL-KINASE NOL9"/>
    <property type="match status" value="1"/>
</dbReference>
<sequence>MSASKRRKLEEGREAPKSALSALSARRQLAAAAVLQETSSPIEEAPKQRAGNQFSVLQRAAQADHGSPKSPCTAKSAATRQGTTSKRSTEKGEATPESGASTPKVISYSSFRLNKQNHKKAKDGHCELRLSDSERFVVLGSFGIKVKSGEVAVLGATLTASETIHWIHAPHCHAIPVIRTSEKTRLELHHDKADKPLLRLSSLSPLYQRIWHADERSSEDTDNSSEDTFRILCTSEDAPKKGIIQELNSPAEWNKAISDITSSTAFDQRAQSSTLVCGPKGAGKSTFSKLLTNRLLTTTNRVSTAQPGSGVAVIDLDPGQPEYAPAGTVSLVHITRPNLGTPFSHPGFHHAGHRVLRSHALAAVSPAMSPSLYVQCAMDLYETYRRTLRNCPLLINTPGWILGTGLDLLVDLITKILPSRVIYMSEDGPFDVVDGLRSATRNEFLTMPSQPSEYTARTGSQLRAMQAMAYFHLADDSAASSLPALSWDPRPISSMPPWEVRYASKRKGIRGILSYDHQSPPELFRAAIDGMVVAVVEIEDVEAFRNIIDGYDSEPRQPDVAVKIAASKAQISDSTAGKTTTKDELRTVVSPEGLPMIPNANDATLDPRYCQAIGLALVRGIDTVSKTLQLISPITESQIQNARSQGHDIILVHGKFDAPTWAYAEDFFYQRGTTSVGSQTEQRDLDVTYEGTNEDGLDAEPDDTEYVNSVPAVPWLEILQGNQKRPVGSGVWRVRRDLGRNTGD</sequence>
<feature type="region of interest" description="Disordered" evidence="12">
    <location>
        <begin position="1"/>
        <end position="105"/>
    </location>
</feature>
<comment type="similarity">
    <text evidence="3">Belongs to the Clp1 family. NOL9/GRC3 subfamily.</text>
</comment>
<dbReference type="SUPFAM" id="SSF52540">
    <property type="entry name" value="P-loop containing nucleoside triphosphate hydrolases"/>
    <property type="match status" value="1"/>
</dbReference>
<evidence type="ECO:0000256" key="5">
    <source>
        <dbReference type="ARBA" id="ARBA00019824"/>
    </source>
</evidence>
<evidence type="ECO:0000256" key="12">
    <source>
        <dbReference type="SAM" id="MobiDB-lite"/>
    </source>
</evidence>
<dbReference type="PANTHER" id="PTHR12755">
    <property type="entry name" value="CLEAVAGE/POLYADENYLATION FACTOR IA SUBUNIT CLP1P"/>
    <property type="match status" value="1"/>
</dbReference>
<evidence type="ECO:0000256" key="2">
    <source>
        <dbReference type="ARBA" id="ARBA00004604"/>
    </source>
</evidence>
<keyword evidence="8" id="KW-0547">Nucleotide-binding</keyword>
<evidence type="ECO:0000256" key="3">
    <source>
        <dbReference type="ARBA" id="ARBA00011003"/>
    </source>
</evidence>
<feature type="compositionally biased region" description="Polar residues" evidence="12">
    <location>
        <begin position="76"/>
        <end position="86"/>
    </location>
</feature>
<keyword evidence="6" id="KW-0698">rRNA processing</keyword>
<evidence type="ECO:0000256" key="4">
    <source>
        <dbReference type="ARBA" id="ARBA00018706"/>
    </source>
</evidence>
<feature type="compositionally biased region" description="Low complexity" evidence="12">
    <location>
        <begin position="18"/>
        <end position="33"/>
    </location>
</feature>
<comment type="subcellular location">
    <subcellularLocation>
        <location evidence="2">Nucleus</location>
        <location evidence="2">Nucleolus</location>
    </subcellularLocation>
</comment>
<keyword evidence="10" id="KW-0067">ATP-binding</keyword>
<dbReference type="InterPro" id="IPR045116">
    <property type="entry name" value="Clp1/Grc3"/>
</dbReference>
<dbReference type="Gene3D" id="3.40.50.300">
    <property type="entry name" value="P-loop containing nucleotide triphosphate hydrolases"/>
    <property type="match status" value="1"/>
</dbReference>
<dbReference type="InterPro" id="IPR027417">
    <property type="entry name" value="P-loop_NTPase"/>
</dbReference>
<gene>
    <name evidence="14" type="ORF">BBO_03487</name>
</gene>
<evidence type="ECO:0000256" key="6">
    <source>
        <dbReference type="ARBA" id="ARBA00022552"/>
    </source>
</evidence>
<evidence type="ECO:0000256" key="1">
    <source>
        <dbReference type="ARBA" id="ARBA00003798"/>
    </source>
</evidence>
<keyword evidence="9" id="KW-0418">Kinase</keyword>
<dbReference type="GO" id="GO:0000448">
    <property type="term" value="P:cleavage in ITS2 between 5.8S rRNA and LSU-rRNA of tricistronic rRNA transcript (SSU-rRNA, 5.8S rRNA, LSU-rRNA)"/>
    <property type="evidence" value="ECO:0007669"/>
    <property type="project" value="TreeGrafter"/>
</dbReference>
<evidence type="ECO:0000313" key="15">
    <source>
        <dbReference type="Proteomes" id="UP000076863"/>
    </source>
</evidence>
<evidence type="ECO:0000259" key="13">
    <source>
        <dbReference type="Pfam" id="PF16575"/>
    </source>
</evidence>
<dbReference type="GO" id="GO:0005730">
    <property type="term" value="C:nucleolus"/>
    <property type="evidence" value="ECO:0007669"/>
    <property type="project" value="UniProtKB-SubCell"/>
</dbReference>
<dbReference type="AlphaFoldDB" id="A0A167FWN6"/>
<comment type="caution">
    <text evidence="14">The sequence shown here is derived from an EMBL/GenBank/DDBJ whole genome shotgun (WGS) entry which is preliminary data.</text>
</comment>
<dbReference type="FunFam" id="3.40.50.300:FF:001156">
    <property type="entry name" value="Polynucleotide 5-hydroxyl-kinase grc3"/>
    <property type="match status" value="1"/>
</dbReference>
<reference evidence="14 15" key="1">
    <citation type="journal article" date="2016" name="Genome Biol. Evol.">
        <title>Divergent and convergent evolution of fungal pathogenicity.</title>
        <authorList>
            <person name="Shang Y."/>
            <person name="Xiao G."/>
            <person name="Zheng P."/>
            <person name="Cen K."/>
            <person name="Zhan S."/>
            <person name="Wang C."/>
        </authorList>
    </citation>
    <scope>NUCLEOTIDE SEQUENCE [LARGE SCALE GENOMIC DNA]</scope>
    <source>
        <strain evidence="14 15">RCEF 3172</strain>
    </source>
</reference>
<accession>A0A167FWN6</accession>
<name>A0A167FWN6_9HYPO</name>
<organism evidence="14 15">
    <name type="scientific">Beauveria brongniartii RCEF 3172</name>
    <dbReference type="NCBI Taxonomy" id="1081107"/>
    <lineage>
        <taxon>Eukaryota</taxon>
        <taxon>Fungi</taxon>
        <taxon>Dikarya</taxon>
        <taxon>Ascomycota</taxon>
        <taxon>Pezizomycotina</taxon>
        <taxon>Sordariomycetes</taxon>
        <taxon>Hypocreomycetidae</taxon>
        <taxon>Hypocreales</taxon>
        <taxon>Cordycipitaceae</taxon>
        <taxon>Beauveria</taxon>
        <taxon>Beauveria brongniartii</taxon>
    </lineage>
</organism>
<keyword evidence="11" id="KW-0539">Nucleus</keyword>
<keyword evidence="15" id="KW-1185">Reference proteome</keyword>
<feature type="domain" description="Clp1 P-loop" evidence="13">
    <location>
        <begin position="278"/>
        <end position="472"/>
    </location>
</feature>
<evidence type="ECO:0000313" key="14">
    <source>
        <dbReference type="EMBL" id="OAA45846.1"/>
    </source>
</evidence>
<evidence type="ECO:0000256" key="8">
    <source>
        <dbReference type="ARBA" id="ARBA00022741"/>
    </source>
</evidence>
<protein>
    <recommendedName>
        <fullName evidence="5">Polynucleotide 5'-hydroxyl-kinase GRC3</fullName>
    </recommendedName>
    <alternativeName>
        <fullName evidence="4">Polynucleotide 5'-hydroxyl-kinase grc3</fullName>
    </alternativeName>
</protein>
<evidence type="ECO:0000256" key="11">
    <source>
        <dbReference type="ARBA" id="ARBA00023242"/>
    </source>
</evidence>
<evidence type="ECO:0000256" key="10">
    <source>
        <dbReference type="ARBA" id="ARBA00022840"/>
    </source>
</evidence>
<comment type="function">
    <text evidence="1">Polynucleotide 5'-kinase involved in rRNA processing.</text>
</comment>
<dbReference type="Proteomes" id="UP000076863">
    <property type="component" value="Unassembled WGS sequence"/>
</dbReference>
<dbReference type="OrthoDB" id="4054781at2759"/>
<keyword evidence="7" id="KW-0808">Transferase</keyword>
<dbReference type="GO" id="GO:0005524">
    <property type="term" value="F:ATP binding"/>
    <property type="evidence" value="ECO:0007669"/>
    <property type="project" value="UniProtKB-KW"/>
</dbReference>
<dbReference type="GO" id="GO:0051731">
    <property type="term" value="F:polynucleotide 5'-hydroxyl-kinase activity"/>
    <property type="evidence" value="ECO:0007669"/>
    <property type="project" value="InterPro"/>
</dbReference>
<proteinExistence type="inferred from homology"/>
<dbReference type="InterPro" id="IPR032319">
    <property type="entry name" value="CLP1_P"/>
</dbReference>